<dbReference type="Proteomes" id="UP000430670">
    <property type="component" value="Unassembled WGS sequence"/>
</dbReference>
<dbReference type="InterPro" id="IPR004089">
    <property type="entry name" value="MCPsignal_dom"/>
</dbReference>
<evidence type="ECO:0000256" key="1">
    <source>
        <dbReference type="ARBA" id="ARBA00023224"/>
    </source>
</evidence>
<accession>A0A6I3SF85</accession>
<dbReference type="AlphaFoldDB" id="A0A6I3SF85"/>
<dbReference type="GO" id="GO:0007165">
    <property type="term" value="P:signal transduction"/>
    <property type="evidence" value="ECO:0007669"/>
    <property type="project" value="UniProtKB-KW"/>
</dbReference>
<keyword evidence="5" id="KW-1185">Reference proteome</keyword>
<sequence>MSVLDNAVLQAEFYQLLNPLDSCVMITDDEGTIVHFVQAKTFKMNVSVGSKAASEGSIAKALKTRSEVRMSLSKELYGVPIKSICLPIIEEGRLVGAIATATSLTNQEALEHSAHAIAATSEQISATTEELAGTATELANNLVNLTKNGERILDQVKKTDDILHFVSDVASNSNLLGLNAAIEAARAGEHGRGFAVVAEEIRKMADNSGKAVKDINQILIQIQRDVKEMVQVLSETSGIGERQAAATEEISASMEQLVVAADQIEKIATFI</sequence>
<dbReference type="RefSeq" id="WP_155474499.1">
    <property type="nucleotide sequence ID" value="NZ_WNKU01000001.1"/>
</dbReference>
<dbReference type="PANTHER" id="PTHR32089">
    <property type="entry name" value="METHYL-ACCEPTING CHEMOTAXIS PROTEIN MCPB"/>
    <property type="match status" value="1"/>
</dbReference>
<feature type="domain" description="Methyl-accepting transducer" evidence="3">
    <location>
        <begin position="108"/>
        <end position="271"/>
    </location>
</feature>
<dbReference type="GO" id="GO:0016020">
    <property type="term" value="C:membrane"/>
    <property type="evidence" value="ECO:0007669"/>
    <property type="project" value="InterPro"/>
</dbReference>
<proteinExistence type="predicted"/>
<dbReference type="SUPFAM" id="SSF58104">
    <property type="entry name" value="Methyl-accepting chemotaxis protein (MCP) signaling domain"/>
    <property type="match status" value="1"/>
</dbReference>
<reference evidence="4 5" key="1">
    <citation type="submission" date="2019-11" db="EMBL/GenBank/DDBJ databases">
        <title>Whole-genome sequence of a the green, strictly anaerobic photosynthetic bacterium Heliobacillus mobilis DSM 6151.</title>
        <authorList>
            <person name="Kyndt J.A."/>
            <person name="Meyer T.E."/>
        </authorList>
    </citation>
    <scope>NUCLEOTIDE SEQUENCE [LARGE SCALE GENOMIC DNA]</scope>
    <source>
        <strain evidence="4 5">DSM 6151</strain>
    </source>
</reference>
<dbReference type="EMBL" id="WNKU01000001">
    <property type="protein sequence ID" value="MTV47366.1"/>
    <property type="molecule type" value="Genomic_DNA"/>
</dbReference>
<evidence type="ECO:0000313" key="5">
    <source>
        <dbReference type="Proteomes" id="UP000430670"/>
    </source>
</evidence>
<dbReference type="Pfam" id="PF00015">
    <property type="entry name" value="MCPsignal"/>
    <property type="match status" value="1"/>
</dbReference>
<dbReference type="Gene3D" id="1.10.287.950">
    <property type="entry name" value="Methyl-accepting chemotaxis protein"/>
    <property type="match status" value="1"/>
</dbReference>
<evidence type="ECO:0000259" key="3">
    <source>
        <dbReference type="PROSITE" id="PS50111"/>
    </source>
</evidence>
<evidence type="ECO:0000256" key="2">
    <source>
        <dbReference type="PROSITE-ProRule" id="PRU00284"/>
    </source>
</evidence>
<keyword evidence="1 2" id="KW-0807">Transducer</keyword>
<name>A0A6I3SF85_HELMO</name>
<protein>
    <recommendedName>
        <fullName evidence="3">Methyl-accepting transducer domain-containing protein</fullName>
    </recommendedName>
</protein>
<organism evidence="4 5">
    <name type="scientific">Heliobacterium mobile</name>
    <name type="common">Heliobacillus mobilis</name>
    <dbReference type="NCBI Taxonomy" id="28064"/>
    <lineage>
        <taxon>Bacteria</taxon>
        <taxon>Bacillati</taxon>
        <taxon>Bacillota</taxon>
        <taxon>Clostridia</taxon>
        <taxon>Eubacteriales</taxon>
        <taxon>Heliobacteriaceae</taxon>
        <taxon>Heliobacterium</taxon>
    </lineage>
</organism>
<dbReference type="PROSITE" id="PS50111">
    <property type="entry name" value="CHEMOTAXIS_TRANSDUC_2"/>
    <property type="match status" value="1"/>
</dbReference>
<dbReference type="PANTHER" id="PTHR32089:SF112">
    <property type="entry name" value="LYSOZYME-LIKE PROTEIN-RELATED"/>
    <property type="match status" value="1"/>
</dbReference>
<dbReference type="SMART" id="SM00283">
    <property type="entry name" value="MA"/>
    <property type="match status" value="1"/>
</dbReference>
<gene>
    <name evidence="4" type="ORF">GJ688_00035</name>
</gene>
<evidence type="ECO:0000313" key="4">
    <source>
        <dbReference type="EMBL" id="MTV47366.1"/>
    </source>
</evidence>
<comment type="caution">
    <text evidence="4">The sequence shown here is derived from an EMBL/GenBank/DDBJ whole genome shotgun (WGS) entry which is preliminary data.</text>
</comment>
<dbReference type="OrthoDB" id="3192at2"/>